<dbReference type="InterPro" id="IPR046119">
    <property type="entry name" value="DUF6116"/>
</dbReference>
<sequence length="75" mass="8188">MTNPLLAPLMGFLGRLSYPRLFMVTAALFALDVVVPDFVPFADELLLGLGTLLLANWKNRKSPQPPLEPPAPGTR</sequence>
<dbReference type="EMBL" id="JBANDL010000002">
    <property type="protein sequence ID" value="MEI2455692.1"/>
    <property type="molecule type" value="Genomic_DNA"/>
</dbReference>
<proteinExistence type="predicted"/>
<accession>A0AAU8N1R2</accession>
<gene>
    <name evidence="2" type="ORF">ABU614_19975</name>
    <name evidence="1" type="ORF">V2J18_13505</name>
</gene>
<evidence type="ECO:0000313" key="1">
    <source>
        <dbReference type="EMBL" id="MEI2455692.1"/>
    </source>
</evidence>
<protein>
    <submittedName>
        <fullName evidence="2">DUF6116 family protein</fullName>
    </submittedName>
</protein>
<name>A0AAU8N1R2_9GAMM</name>
<evidence type="ECO:0000313" key="3">
    <source>
        <dbReference type="Proteomes" id="UP001387215"/>
    </source>
</evidence>
<reference evidence="2" key="2">
    <citation type="submission" date="2024-06" db="EMBL/GenBank/DDBJ databases">
        <authorList>
            <person name="Li S."/>
        </authorList>
    </citation>
    <scope>NUCLEOTIDE SEQUENCE</scope>
    <source>
        <strain evidence="2">SR10</strain>
    </source>
</reference>
<reference evidence="1 3" key="1">
    <citation type="submission" date="2024-02" db="EMBL/GenBank/DDBJ databases">
        <title>Lysobacter Genome Sequencing and Mining.</title>
        <authorList>
            <person name="Bierman J."/>
            <person name="Walker M.C."/>
        </authorList>
    </citation>
    <scope>NUCLEOTIDE SEQUENCE [LARGE SCALE GENOMIC DNA]</scope>
    <source>
        <strain evidence="1 3">PB6250</strain>
    </source>
</reference>
<keyword evidence="3" id="KW-1185">Reference proteome</keyword>
<dbReference type="Pfam" id="PF19611">
    <property type="entry name" value="DUF6116"/>
    <property type="match status" value="1"/>
</dbReference>
<dbReference type="Proteomes" id="UP001387215">
    <property type="component" value="Unassembled WGS sequence"/>
</dbReference>
<organism evidence="2">
    <name type="scientific">Lysobacter firmicutimachus</name>
    <dbReference type="NCBI Taxonomy" id="1792846"/>
    <lineage>
        <taxon>Bacteria</taxon>
        <taxon>Pseudomonadati</taxon>
        <taxon>Pseudomonadota</taxon>
        <taxon>Gammaproteobacteria</taxon>
        <taxon>Lysobacterales</taxon>
        <taxon>Lysobacteraceae</taxon>
        <taxon>Lysobacter</taxon>
    </lineage>
</organism>
<dbReference type="RefSeq" id="WP_064747558.1">
    <property type="nucleotide sequence ID" value="NZ_CP159925.1"/>
</dbReference>
<dbReference type="AlphaFoldDB" id="A0AAU8N1R2"/>
<evidence type="ECO:0000313" key="2">
    <source>
        <dbReference type="EMBL" id="XCO77557.1"/>
    </source>
</evidence>
<dbReference type="EMBL" id="CP159925">
    <property type="protein sequence ID" value="XCO77557.1"/>
    <property type="molecule type" value="Genomic_DNA"/>
</dbReference>